<organism evidence="2 3">
    <name type="scientific">Pirellula staleyi (strain ATCC 27377 / DSM 6068 / ICPB 4128)</name>
    <name type="common">Pirella staleyi</name>
    <dbReference type="NCBI Taxonomy" id="530564"/>
    <lineage>
        <taxon>Bacteria</taxon>
        <taxon>Pseudomonadati</taxon>
        <taxon>Planctomycetota</taxon>
        <taxon>Planctomycetia</taxon>
        <taxon>Pirellulales</taxon>
        <taxon>Pirellulaceae</taxon>
        <taxon>Pirellula</taxon>
    </lineage>
</organism>
<dbReference type="HOGENOM" id="CLU_035908_0_0_0"/>
<keyword evidence="1" id="KW-0732">Signal</keyword>
<dbReference type="SUPFAM" id="SSF53649">
    <property type="entry name" value="Alkaline phosphatase-like"/>
    <property type="match status" value="1"/>
</dbReference>
<evidence type="ECO:0000256" key="1">
    <source>
        <dbReference type="SAM" id="SignalP"/>
    </source>
</evidence>
<proteinExistence type="predicted"/>
<dbReference type="STRING" id="530564.Psta_1286"/>
<gene>
    <name evidence="2" type="ordered locus">Psta_1286</name>
</gene>
<dbReference type="InterPro" id="IPR017850">
    <property type="entry name" value="Alkaline_phosphatase_core_sf"/>
</dbReference>
<accession>D2QW89</accession>
<feature type="signal peptide" evidence="1">
    <location>
        <begin position="1"/>
        <end position="26"/>
    </location>
</feature>
<evidence type="ECO:0008006" key="4">
    <source>
        <dbReference type="Google" id="ProtNLM"/>
    </source>
</evidence>
<dbReference type="eggNOG" id="COG4102">
    <property type="taxonomic scope" value="Bacteria"/>
</dbReference>
<feature type="chain" id="PRO_5003036033" description="DUF1501 domain-containing protein" evidence="1">
    <location>
        <begin position="27"/>
        <end position="437"/>
    </location>
</feature>
<dbReference type="KEGG" id="psl:Psta_1286"/>
<dbReference type="OrthoDB" id="127333at2"/>
<evidence type="ECO:0000313" key="3">
    <source>
        <dbReference type="Proteomes" id="UP000001887"/>
    </source>
</evidence>
<dbReference type="Pfam" id="PF07394">
    <property type="entry name" value="DUF1501"/>
    <property type="match status" value="1"/>
</dbReference>
<dbReference type="EMBL" id="CP001848">
    <property type="protein sequence ID" value="ADB15964.1"/>
    <property type="molecule type" value="Genomic_DNA"/>
</dbReference>
<sequence length="437" mass="47071" precursor="true">MQNYLGKLTRRLLLARSATLGSWMTAATLAGSLRSGISAAESTPHARQLPQRAGILVFLSGGPAHQDTFDLKPDAPAEFRGQFQPIASKTSGLAICEHLPRIAAMTDKLAVIRAVSHNLPDHGLGSRYVLTGNRPTPVMQFPSLGSVISKEQTGPADLPRYVAIDRDNEGPGFLGAQFGALETGEHPRVGRPFSIRGITLEEGVTIEQFSRRRNLAREVDQLFAGLEDLDDEVRALDQFSEQAYRIISSKRAREAFDLSQEKPTISARFGSHEHSQSYLLAARLIEAGVRFVTVIVDGWDTHQANFKTLKETLLPSLDQNVSALLTTLGDKGLLETTSVLITGEFGRTPKINGGAGRDHWAQAMTSLLAGGGVQGGALIGKTDARAAEPVGDSFSPDDLAATFFHTLGVPSSREYPSGTGRPITLVREGKVIREICA</sequence>
<dbReference type="AlphaFoldDB" id="D2QW89"/>
<name>D2QW89_PIRSD</name>
<keyword evidence="3" id="KW-1185">Reference proteome</keyword>
<dbReference type="PANTHER" id="PTHR43737:SF1">
    <property type="entry name" value="DUF1501 DOMAIN-CONTAINING PROTEIN"/>
    <property type="match status" value="1"/>
</dbReference>
<evidence type="ECO:0000313" key="2">
    <source>
        <dbReference type="EMBL" id="ADB15964.1"/>
    </source>
</evidence>
<dbReference type="PANTHER" id="PTHR43737">
    <property type="entry name" value="BLL7424 PROTEIN"/>
    <property type="match status" value="1"/>
</dbReference>
<dbReference type="Proteomes" id="UP000001887">
    <property type="component" value="Chromosome"/>
</dbReference>
<reference evidence="2 3" key="1">
    <citation type="journal article" date="2009" name="Stand. Genomic Sci.">
        <title>Complete genome sequence of Pirellula staleyi type strain (ATCC 27377).</title>
        <authorList>
            <person name="Clum A."/>
            <person name="Tindall B.J."/>
            <person name="Sikorski J."/>
            <person name="Ivanova N."/>
            <person name="Mavrommatis K."/>
            <person name="Lucas S."/>
            <person name="Glavina del Rio T."/>
            <person name="Nolan M."/>
            <person name="Chen F."/>
            <person name="Tice H."/>
            <person name="Pitluck S."/>
            <person name="Cheng J.F."/>
            <person name="Chertkov O."/>
            <person name="Brettin T."/>
            <person name="Han C."/>
            <person name="Detter J.C."/>
            <person name="Kuske C."/>
            <person name="Bruce D."/>
            <person name="Goodwin L."/>
            <person name="Ovchinikova G."/>
            <person name="Pati A."/>
            <person name="Mikhailova N."/>
            <person name="Chen A."/>
            <person name="Palaniappan K."/>
            <person name="Land M."/>
            <person name="Hauser L."/>
            <person name="Chang Y.J."/>
            <person name="Jeffries C.D."/>
            <person name="Chain P."/>
            <person name="Rohde M."/>
            <person name="Goker M."/>
            <person name="Bristow J."/>
            <person name="Eisen J.A."/>
            <person name="Markowitz V."/>
            <person name="Hugenholtz P."/>
            <person name="Kyrpides N.C."/>
            <person name="Klenk H.P."/>
            <person name="Lapidus A."/>
        </authorList>
    </citation>
    <scope>NUCLEOTIDE SEQUENCE [LARGE SCALE GENOMIC DNA]</scope>
    <source>
        <strain evidence="3">ATCC 27377 / DSM 6068 / ICPB 4128</strain>
    </source>
</reference>
<protein>
    <recommendedName>
        <fullName evidence="4">DUF1501 domain-containing protein</fullName>
    </recommendedName>
</protein>
<dbReference type="InterPro" id="IPR010869">
    <property type="entry name" value="DUF1501"/>
</dbReference>